<accession>A0ABQ8KJZ3</accession>
<dbReference type="GeneID" id="72001172"/>
<evidence type="ECO:0000313" key="3">
    <source>
        <dbReference type="Proteomes" id="UP000814176"/>
    </source>
</evidence>
<keyword evidence="3" id="KW-1185">Reference proteome</keyword>
<dbReference type="InterPro" id="IPR001810">
    <property type="entry name" value="F-box_dom"/>
</dbReference>
<proteinExistence type="predicted"/>
<reference evidence="2 3" key="1">
    <citation type="journal article" date="2021" name="Environ. Microbiol.">
        <title>Gene family expansions and transcriptome signatures uncover fungal adaptations to wood decay.</title>
        <authorList>
            <person name="Hage H."/>
            <person name="Miyauchi S."/>
            <person name="Viragh M."/>
            <person name="Drula E."/>
            <person name="Min B."/>
            <person name="Chaduli D."/>
            <person name="Navarro D."/>
            <person name="Favel A."/>
            <person name="Norest M."/>
            <person name="Lesage-Meessen L."/>
            <person name="Balint B."/>
            <person name="Merenyi Z."/>
            <person name="de Eugenio L."/>
            <person name="Morin E."/>
            <person name="Martinez A.T."/>
            <person name="Baldrian P."/>
            <person name="Stursova M."/>
            <person name="Martinez M.J."/>
            <person name="Novotny C."/>
            <person name="Magnuson J.K."/>
            <person name="Spatafora J.W."/>
            <person name="Maurice S."/>
            <person name="Pangilinan J."/>
            <person name="Andreopoulos W."/>
            <person name="LaButti K."/>
            <person name="Hundley H."/>
            <person name="Na H."/>
            <person name="Kuo A."/>
            <person name="Barry K."/>
            <person name="Lipzen A."/>
            <person name="Henrissat B."/>
            <person name="Riley R."/>
            <person name="Ahrendt S."/>
            <person name="Nagy L.G."/>
            <person name="Grigoriev I.V."/>
            <person name="Martin F."/>
            <person name="Rosso M.N."/>
        </authorList>
    </citation>
    <scope>NUCLEOTIDE SEQUENCE [LARGE SCALE GENOMIC DNA]</scope>
    <source>
        <strain evidence="2 3">CIRM-BRFM 1785</strain>
    </source>
</reference>
<dbReference type="SUPFAM" id="SSF81383">
    <property type="entry name" value="F-box domain"/>
    <property type="match status" value="1"/>
</dbReference>
<name>A0ABQ8KJZ3_9APHY</name>
<dbReference type="EMBL" id="JADCUA010000007">
    <property type="protein sequence ID" value="KAH9838245.1"/>
    <property type="molecule type" value="Genomic_DNA"/>
</dbReference>
<evidence type="ECO:0000259" key="1">
    <source>
        <dbReference type="PROSITE" id="PS50181"/>
    </source>
</evidence>
<protein>
    <recommendedName>
        <fullName evidence="1">F-box domain-containing protein</fullName>
    </recommendedName>
</protein>
<dbReference type="SMART" id="SM00256">
    <property type="entry name" value="FBOX"/>
    <property type="match status" value="1"/>
</dbReference>
<sequence length="496" mass="55643">MSEPVVLIYLPEDLLLEITAYLSVFDVLSLKQTCRALYAFGSTDYLWRRIVQRIDIPLDLPLDTPLSLLAQYELQPIVLKALRLEANWRRHLPRLKTIRLLPWDTQGQYADEMYLVPGGRWLLTVQRPRQRGGRPGSHLEVWSLENEPYAIACVDVAGFYRTATMELKEGSQSITLAVAYETDDTEAVAVYSVPFRDRSEFLFYTAPTLTPTTTIRLPPHPTVKWQSAKFIHQLSLSDGQLVVSVVDPMGQTGSSLLQVFLVDIKSRVSQWLDPKQLRRFSDVWVKVYAYNGYFLLLGPARQSIILRVYAMPARLCTKLATDPASPFLDLGPAICEYEQPLRHDSQFQDIISVSAPSATSISALVICSFHDTSPRVGQVTRFPLPAAGPGPHLPGATRYFSMPSHVSAQLAQVGPSGRAVWVEHDWEAQNKRILRFQMRKDGWDGRGVSEAVSALLPPDAALPFLPDTVHSLAFDEVTGRVCLGLFNGEIYVMDFV</sequence>
<dbReference type="Proteomes" id="UP000814176">
    <property type="component" value="Unassembled WGS sequence"/>
</dbReference>
<feature type="domain" description="F-box" evidence="1">
    <location>
        <begin position="4"/>
        <end position="50"/>
    </location>
</feature>
<gene>
    <name evidence="2" type="ORF">C8Q71DRAFT_705297</name>
</gene>
<comment type="caution">
    <text evidence="2">The sequence shown here is derived from an EMBL/GenBank/DDBJ whole genome shotgun (WGS) entry which is preliminary data.</text>
</comment>
<evidence type="ECO:0000313" key="2">
    <source>
        <dbReference type="EMBL" id="KAH9838245.1"/>
    </source>
</evidence>
<dbReference type="InterPro" id="IPR036047">
    <property type="entry name" value="F-box-like_dom_sf"/>
</dbReference>
<dbReference type="Gene3D" id="1.20.1280.50">
    <property type="match status" value="1"/>
</dbReference>
<organism evidence="2 3">
    <name type="scientific">Rhodofomes roseus</name>
    <dbReference type="NCBI Taxonomy" id="34475"/>
    <lineage>
        <taxon>Eukaryota</taxon>
        <taxon>Fungi</taxon>
        <taxon>Dikarya</taxon>
        <taxon>Basidiomycota</taxon>
        <taxon>Agaricomycotina</taxon>
        <taxon>Agaricomycetes</taxon>
        <taxon>Polyporales</taxon>
        <taxon>Rhodofomes</taxon>
    </lineage>
</organism>
<dbReference type="RefSeq" id="XP_047780160.1">
    <property type="nucleotide sequence ID" value="XM_047920440.1"/>
</dbReference>
<dbReference type="PROSITE" id="PS50181">
    <property type="entry name" value="FBOX"/>
    <property type="match status" value="1"/>
</dbReference>
<dbReference type="Pfam" id="PF12937">
    <property type="entry name" value="F-box-like"/>
    <property type="match status" value="1"/>
</dbReference>